<reference evidence="4 5" key="1">
    <citation type="journal article" date="2021" name="Elife">
        <title>Chloroplast acquisition without the gene transfer in kleptoplastic sea slugs, Plakobranchus ocellatus.</title>
        <authorList>
            <person name="Maeda T."/>
            <person name="Takahashi S."/>
            <person name="Yoshida T."/>
            <person name="Shimamura S."/>
            <person name="Takaki Y."/>
            <person name="Nagai Y."/>
            <person name="Toyoda A."/>
            <person name="Suzuki Y."/>
            <person name="Arimoto A."/>
            <person name="Ishii H."/>
            <person name="Satoh N."/>
            <person name="Nishiyama T."/>
            <person name="Hasebe M."/>
            <person name="Maruyama T."/>
            <person name="Minagawa J."/>
            <person name="Obokata J."/>
            <person name="Shigenobu S."/>
        </authorList>
    </citation>
    <scope>NUCLEOTIDE SEQUENCE [LARGE SCALE GENOMIC DNA]</scope>
</reference>
<comment type="caution">
    <text evidence="4">The sequence shown here is derived from an EMBL/GenBank/DDBJ whole genome shotgun (WGS) entry which is preliminary data.</text>
</comment>
<keyword evidence="2" id="KW-0472">Membrane</keyword>
<evidence type="ECO:0000259" key="3">
    <source>
        <dbReference type="Pfam" id="PF13843"/>
    </source>
</evidence>
<evidence type="ECO:0000313" key="4">
    <source>
        <dbReference type="EMBL" id="GFS20266.1"/>
    </source>
</evidence>
<dbReference type="PANTHER" id="PTHR47055:SF3">
    <property type="entry name" value="PHORBOL-ESTER_DAG-TYPE DOMAIN-CONTAINING PROTEIN"/>
    <property type="match status" value="1"/>
</dbReference>
<dbReference type="PANTHER" id="PTHR47055">
    <property type="entry name" value="DDE_TNP_1_7 DOMAIN-CONTAINING PROTEIN"/>
    <property type="match status" value="1"/>
</dbReference>
<accession>A0AAV4JD44</accession>
<feature type="transmembrane region" description="Helical" evidence="2">
    <location>
        <begin position="12"/>
        <end position="32"/>
    </location>
</feature>
<feature type="compositionally biased region" description="Polar residues" evidence="1">
    <location>
        <begin position="97"/>
        <end position="106"/>
    </location>
</feature>
<dbReference type="Proteomes" id="UP000762676">
    <property type="component" value="Unassembled WGS sequence"/>
</dbReference>
<proteinExistence type="predicted"/>
<dbReference type="AlphaFoldDB" id="A0AAV4JD44"/>
<dbReference type="EMBL" id="BMAT01010106">
    <property type="protein sequence ID" value="GFS20266.1"/>
    <property type="molecule type" value="Genomic_DNA"/>
</dbReference>
<keyword evidence="2" id="KW-0812">Transmembrane</keyword>
<protein>
    <submittedName>
        <fullName evidence="4">PiggyBac transposable element-derived protein 3</fullName>
    </submittedName>
</protein>
<dbReference type="GO" id="GO:0043565">
    <property type="term" value="F:sequence-specific DNA binding"/>
    <property type="evidence" value="ECO:0007669"/>
    <property type="project" value="TreeGrafter"/>
</dbReference>
<dbReference type="InterPro" id="IPR052638">
    <property type="entry name" value="PiggyBac_TE-derived"/>
</dbReference>
<keyword evidence="5" id="KW-1185">Reference proteome</keyword>
<dbReference type="InterPro" id="IPR029526">
    <property type="entry name" value="PGBD"/>
</dbReference>
<keyword evidence="2" id="KW-1133">Transmembrane helix</keyword>
<evidence type="ECO:0000256" key="2">
    <source>
        <dbReference type="SAM" id="Phobius"/>
    </source>
</evidence>
<name>A0AAV4JD44_9GAST</name>
<gene>
    <name evidence="4" type="ORF">ElyMa_005052600</name>
</gene>
<sequence length="460" mass="51460">MEQLAVHAASVVIKVVSDGAGVFALLVLVSFFNKLELYANQCAVLMEATIEAKEDVKGLDDHSSIAGSDSAHDTDDEESSDQSSMADCENADDEEPSSSLPATSLKSNKRPKFSIKPKFTKEDLPTDQINSSFTYNEKSEWVLKKDYTPLTMFECFFDDDVISTIVRYSNKYALQTGKQITVDANELKIVVAIIILSGYIPLARRRMFWENAEDLHNQVVSSAMTVNRFEEILSILHLADNTKLDLNDKMAKVRPILSMLNERYLQFWPASQNVNVDESMIPYYGRHSAKQFIRGKPIRYGYKMWCLNTPGGYLIQSEPYLGQGTVPIKPNLGMGGSVVVDLLSELPAQEFHVFTDNLFTSLALMSELRVMGMHGTGTLLANRSAKCPLTLPQAMKKQPRGTMDYQLETTSNTVIVRWNDNSVVTVASTGYGMQPLQKAKRWSREKKQFTTIPMPNAVAQ</sequence>
<feature type="domain" description="PiggyBac transposable element-derived protein" evidence="3">
    <location>
        <begin position="148"/>
        <end position="447"/>
    </location>
</feature>
<evidence type="ECO:0000313" key="5">
    <source>
        <dbReference type="Proteomes" id="UP000762676"/>
    </source>
</evidence>
<evidence type="ECO:0000256" key="1">
    <source>
        <dbReference type="SAM" id="MobiDB-lite"/>
    </source>
</evidence>
<organism evidence="4 5">
    <name type="scientific">Elysia marginata</name>
    <dbReference type="NCBI Taxonomy" id="1093978"/>
    <lineage>
        <taxon>Eukaryota</taxon>
        <taxon>Metazoa</taxon>
        <taxon>Spiralia</taxon>
        <taxon>Lophotrochozoa</taxon>
        <taxon>Mollusca</taxon>
        <taxon>Gastropoda</taxon>
        <taxon>Heterobranchia</taxon>
        <taxon>Euthyneura</taxon>
        <taxon>Panpulmonata</taxon>
        <taxon>Sacoglossa</taxon>
        <taxon>Placobranchoidea</taxon>
        <taxon>Plakobranchidae</taxon>
        <taxon>Elysia</taxon>
    </lineage>
</organism>
<dbReference type="Pfam" id="PF13843">
    <property type="entry name" value="DDE_Tnp_1_7"/>
    <property type="match status" value="1"/>
</dbReference>
<feature type="region of interest" description="Disordered" evidence="1">
    <location>
        <begin position="61"/>
        <end position="109"/>
    </location>
</feature>